<gene>
    <name evidence="1" type="ORF">EHF33_15730</name>
</gene>
<reference evidence="1 2" key="1">
    <citation type="submission" date="2018-11" db="EMBL/GenBank/DDBJ databases">
        <title>Deinococcus shelandsis sp. nov., isolated from South Shetland Islands soil of Antarctica.</title>
        <authorList>
            <person name="Tian J."/>
        </authorList>
    </citation>
    <scope>NUCLEOTIDE SEQUENCE [LARGE SCALE GENOMIC DNA]</scope>
    <source>
        <strain evidence="1 2">S14-83T</strain>
    </source>
</reference>
<evidence type="ECO:0000313" key="1">
    <source>
        <dbReference type="EMBL" id="AZI44336.1"/>
    </source>
</evidence>
<dbReference type="OrthoDB" id="52142at2"/>
<name>A0A3G8YSW4_9DEIO</name>
<dbReference type="AlphaFoldDB" id="A0A3G8YSW4"/>
<dbReference type="Proteomes" id="UP000276417">
    <property type="component" value="Chromosome 2"/>
</dbReference>
<organism evidence="1 2">
    <name type="scientific">Deinococcus psychrotolerans</name>
    <dbReference type="NCBI Taxonomy" id="2489213"/>
    <lineage>
        <taxon>Bacteria</taxon>
        <taxon>Thermotogati</taxon>
        <taxon>Deinococcota</taxon>
        <taxon>Deinococci</taxon>
        <taxon>Deinococcales</taxon>
        <taxon>Deinococcaceae</taxon>
        <taxon>Deinococcus</taxon>
    </lineage>
</organism>
<protein>
    <submittedName>
        <fullName evidence="1">Uncharacterized protein</fullName>
    </submittedName>
</protein>
<dbReference type="KEGG" id="dph:EHF33_15730"/>
<dbReference type="PANTHER" id="PTHR38730:SF1">
    <property type="entry name" value="SLL7028 PROTEIN"/>
    <property type="match status" value="1"/>
</dbReference>
<sequence length="804" mass="88793">MRAAACWLSRPCACCGRLNCGHRRPCKPSWSVRSTKRCCPAGSWTICFRPPPTAETEARMTLPKFNLPRLNIRQRPDGATALGDGQFQAIIQLLSSQWPHQRNATRRFGQQTLKQLKASDRELIDLLPISGPILVSPCGWSVVPASSENVLPRVAGLDITELAAWSHWMREAHLAAVRRNPALIAQASDLLLTKLEAQGFQTQEQALKAGRLTEPLRLVSAALSLSVYASFPGKAAIQPLPPARLKLTDNLKRLEAGEVTWQEVEPWGPALWPFAWHPVLTQLGRDEDANQLRALHSLGGAVWHHPDMKALMEKAAQFQQQQTLELLKYRAEQRLQDTQLTAGLLGAANDTIITKSNSRANALQLSLQETAAAIQAAVLGHEHPKKTSVESSVQKWLSAWGQLDTLLPELRHLRSMLRLDLDPRTAERLHVRLAAYDPRPRSGRPWGEIVVNVMNAERGQGSDLARVLCRLVVSAALRQPERGQRRHAVLWSAACAMINEAWFDELGLPPLSSQLDPQPNRDTELERLGSAEAIYAELLRRQGRERSLSGSRGAGLSDFIADDENASALSEAEEGALRKAIGRGLEEAVFLRSAGEGHGGLVRELRAVAADPVAWRPKLLEWASPHYPRPQRKARWDRLSRRTPSDSQMALPSFRGEERSGVQLVVIADTSASMDDETLEEGLGAIVQTCAVLEIGALRLISCDTQATDHGVMSPWLLRQAVKLSGGGGTELQDGVELLNSLSRPSSDLRFPSVPLSTPLLILTDGLFWKKVEIKSGRPHAWLLPRNARLPFHTTAPVFTIRKR</sequence>
<proteinExistence type="predicted"/>
<dbReference type="EMBL" id="CP034184">
    <property type="protein sequence ID" value="AZI44336.1"/>
    <property type="molecule type" value="Genomic_DNA"/>
</dbReference>
<accession>A0A3G8YSW4</accession>
<keyword evidence="2" id="KW-1185">Reference proteome</keyword>
<evidence type="ECO:0000313" key="2">
    <source>
        <dbReference type="Proteomes" id="UP000276417"/>
    </source>
</evidence>
<dbReference type="PANTHER" id="PTHR38730">
    <property type="entry name" value="SLL7028 PROTEIN"/>
    <property type="match status" value="1"/>
</dbReference>